<dbReference type="AlphaFoldDB" id="A0A4Y1ZUA6"/>
<keyword evidence="1" id="KW-0812">Transmembrane</keyword>
<organism evidence="2 3">
    <name type="scientific">Araneus ventricosus</name>
    <name type="common">Orbweaver spider</name>
    <name type="synonym">Epeira ventricosa</name>
    <dbReference type="NCBI Taxonomy" id="182803"/>
    <lineage>
        <taxon>Eukaryota</taxon>
        <taxon>Metazoa</taxon>
        <taxon>Ecdysozoa</taxon>
        <taxon>Arthropoda</taxon>
        <taxon>Chelicerata</taxon>
        <taxon>Arachnida</taxon>
        <taxon>Araneae</taxon>
        <taxon>Araneomorphae</taxon>
        <taxon>Entelegynae</taxon>
        <taxon>Araneoidea</taxon>
        <taxon>Araneidae</taxon>
        <taxon>Araneus</taxon>
    </lineage>
</organism>
<evidence type="ECO:0000313" key="2">
    <source>
        <dbReference type="EMBL" id="GBL68051.1"/>
    </source>
</evidence>
<keyword evidence="3" id="KW-1185">Reference proteome</keyword>
<evidence type="ECO:0000256" key="1">
    <source>
        <dbReference type="SAM" id="Phobius"/>
    </source>
</evidence>
<dbReference type="Proteomes" id="UP000499080">
    <property type="component" value="Unassembled WGS sequence"/>
</dbReference>
<evidence type="ECO:0000313" key="3">
    <source>
        <dbReference type="Proteomes" id="UP000499080"/>
    </source>
</evidence>
<name>A0A4Y1ZUA6_ARAVE</name>
<dbReference type="EMBL" id="BGPR01153513">
    <property type="protein sequence ID" value="GBL68051.1"/>
    <property type="molecule type" value="Genomic_DNA"/>
</dbReference>
<protein>
    <submittedName>
        <fullName evidence="2">Uncharacterized protein</fullName>
    </submittedName>
</protein>
<sequence length="85" mass="9627">MPSISFRKPVIGLWINFVVMIASVIGVGIQNYIRDFPPTNLFIHGDVEVSWAHGGFSSDALRRHCPPLLWCLLIKSDHDKRIVDL</sequence>
<proteinExistence type="predicted"/>
<reference evidence="2 3" key="1">
    <citation type="journal article" date="2019" name="Sci. Rep.">
        <title>Orb-weaving spider Araneus ventricosus genome elucidates the spidroin gene catalogue.</title>
        <authorList>
            <person name="Kono N."/>
            <person name="Nakamura H."/>
            <person name="Ohtoshi R."/>
            <person name="Moran D.A.P."/>
            <person name="Shinohara A."/>
            <person name="Yoshida Y."/>
            <person name="Fujiwara M."/>
            <person name="Mori M."/>
            <person name="Tomita M."/>
            <person name="Arakawa K."/>
        </authorList>
    </citation>
    <scope>NUCLEOTIDE SEQUENCE [LARGE SCALE GENOMIC DNA]</scope>
</reference>
<gene>
    <name evidence="2" type="ORF">AVEN_29891_1</name>
</gene>
<feature type="transmembrane region" description="Helical" evidence="1">
    <location>
        <begin position="12"/>
        <end position="33"/>
    </location>
</feature>
<comment type="caution">
    <text evidence="2">The sequence shown here is derived from an EMBL/GenBank/DDBJ whole genome shotgun (WGS) entry which is preliminary data.</text>
</comment>
<keyword evidence="1" id="KW-0472">Membrane</keyword>
<keyword evidence="1" id="KW-1133">Transmembrane helix</keyword>
<accession>A0A4Y1ZUA6</accession>